<feature type="binding site" evidence="3">
    <location>
        <begin position="107"/>
        <end position="110"/>
    </location>
    <ligand>
        <name>substrate</name>
    </ligand>
</feature>
<reference evidence="4" key="1">
    <citation type="submission" date="2020-10" db="EMBL/GenBank/DDBJ databases">
        <authorList>
            <person name="Gilroy R."/>
        </authorList>
    </citation>
    <scope>NUCLEOTIDE SEQUENCE</scope>
    <source>
        <strain evidence="4">10532</strain>
    </source>
</reference>
<keyword evidence="2 3" id="KW-0413">Isomerase</keyword>
<evidence type="ECO:0000313" key="5">
    <source>
        <dbReference type="Proteomes" id="UP000823638"/>
    </source>
</evidence>
<feature type="binding site" evidence="3">
    <location>
        <begin position="34"/>
        <end position="37"/>
    </location>
    <ligand>
        <name>substrate</name>
    </ligand>
</feature>
<dbReference type="GO" id="GO:0009052">
    <property type="term" value="P:pentose-phosphate shunt, non-oxidative branch"/>
    <property type="evidence" value="ECO:0007669"/>
    <property type="project" value="UniProtKB-UniRule"/>
</dbReference>
<evidence type="ECO:0000256" key="1">
    <source>
        <dbReference type="ARBA" id="ARBA00001713"/>
    </source>
</evidence>
<feature type="binding site" evidence="3">
    <location>
        <begin position="94"/>
        <end position="97"/>
    </location>
    <ligand>
        <name>substrate</name>
    </ligand>
</feature>
<dbReference type="Proteomes" id="UP000823638">
    <property type="component" value="Unassembled WGS sequence"/>
</dbReference>
<dbReference type="AlphaFoldDB" id="A0A9D9HPJ3"/>
<evidence type="ECO:0000256" key="2">
    <source>
        <dbReference type="ARBA" id="ARBA00023235"/>
    </source>
</evidence>
<comment type="function">
    <text evidence="3">Catalyzes the reversible conversion of ribose-5-phosphate to ribulose 5-phosphate.</text>
</comment>
<feature type="active site" description="Proton acceptor" evidence="3">
    <location>
        <position position="116"/>
    </location>
</feature>
<comment type="similarity">
    <text evidence="3">Belongs to the ribose 5-phosphate isomerase family.</text>
</comment>
<dbReference type="PANTHER" id="PTHR11934">
    <property type="entry name" value="RIBOSE-5-PHOSPHATE ISOMERASE"/>
    <property type="match status" value="1"/>
</dbReference>
<evidence type="ECO:0000256" key="3">
    <source>
        <dbReference type="HAMAP-Rule" id="MF_00170"/>
    </source>
</evidence>
<dbReference type="SUPFAM" id="SSF75445">
    <property type="entry name" value="D-ribose-5-phosphate isomerase (RpiA), lid domain"/>
    <property type="match status" value="1"/>
</dbReference>
<dbReference type="NCBIfam" id="TIGR00021">
    <property type="entry name" value="rpiA"/>
    <property type="match status" value="1"/>
</dbReference>
<comment type="caution">
    <text evidence="4">The sequence shown here is derived from an EMBL/GenBank/DDBJ whole genome shotgun (WGS) entry which is preliminary data.</text>
</comment>
<proteinExistence type="inferred from homology"/>
<dbReference type="CDD" id="cd01398">
    <property type="entry name" value="RPI_A"/>
    <property type="match status" value="1"/>
</dbReference>
<dbReference type="GO" id="GO:0005829">
    <property type="term" value="C:cytosol"/>
    <property type="evidence" value="ECO:0007669"/>
    <property type="project" value="TreeGrafter"/>
</dbReference>
<dbReference type="NCBIfam" id="NF001924">
    <property type="entry name" value="PRK00702.1"/>
    <property type="match status" value="1"/>
</dbReference>
<dbReference type="Gene3D" id="3.30.70.260">
    <property type="match status" value="1"/>
</dbReference>
<sequence>MNQNEQKKLVAERAIDTLIERKLIFSGMKIGLGTGSTAIPAVKRLAEKIRSGIIKDIKAVATSFQTSILCEELGIPVYSMNGNKIQGELDLAIDGADEIDPAGNLIKGGGAALLLEKIVAYNARKYIIVADETKVVPHLGTKFPLPVEIIPEARISIIREIEKLGGKAVLREGVKKCGPVITDNGNQILDCLWEPEKDGTSPVNPPEIEDRINSITGVVETGFFTKNKPSIFIARSDGTVEER</sequence>
<organism evidence="4 5">
    <name type="scientific">Candidatus Gallitreponema excrementavium</name>
    <dbReference type="NCBI Taxonomy" id="2840840"/>
    <lineage>
        <taxon>Bacteria</taxon>
        <taxon>Pseudomonadati</taxon>
        <taxon>Spirochaetota</taxon>
        <taxon>Spirochaetia</taxon>
        <taxon>Spirochaetales</taxon>
        <taxon>Candidatus Gallitreponema</taxon>
    </lineage>
</organism>
<dbReference type="GO" id="GO:0006014">
    <property type="term" value="P:D-ribose metabolic process"/>
    <property type="evidence" value="ECO:0007669"/>
    <property type="project" value="TreeGrafter"/>
</dbReference>
<dbReference type="Gene3D" id="3.40.50.1360">
    <property type="match status" value="1"/>
</dbReference>
<dbReference type="Pfam" id="PF06026">
    <property type="entry name" value="Rib_5-P_isom_A"/>
    <property type="match status" value="1"/>
</dbReference>
<gene>
    <name evidence="3 4" type="primary">rpiA</name>
    <name evidence="4" type="ORF">IAA81_04480</name>
</gene>
<dbReference type="GO" id="GO:0004751">
    <property type="term" value="F:ribose-5-phosphate isomerase activity"/>
    <property type="evidence" value="ECO:0007669"/>
    <property type="project" value="UniProtKB-UniRule"/>
</dbReference>
<dbReference type="EMBL" id="JADIMM010000065">
    <property type="protein sequence ID" value="MBO8457468.1"/>
    <property type="molecule type" value="Genomic_DNA"/>
</dbReference>
<evidence type="ECO:0000313" key="4">
    <source>
        <dbReference type="EMBL" id="MBO8457468.1"/>
    </source>
</evidence>
<dbReference type="InterPro" id="IPR037171">
    <property type="entry name" value="NagB/RpiA_transferase-like"/>
</dbReference>
<dbReference type="FunFam" id="3.40.50.1360:FF:000001">
    <property type="entry name" value="Ribose-5-phosphate isomerase A"/>
    <property type="match status" value="1"/>
</dbReference>
<dbReference type="EC" id="5.3.1.6" evidence="3"/>
<dbReference type="PANTHER" id="PTHR11934:SF0">
    <property type="entry name" value="RIBOSE-5-PHOSPHATE ISOMERASE"/>
    <property type="match status" value="1"/>
</dbReference>
<feature type="binding site" evidence="3">
    <location>
        <position position="134"/>
    </location>
    <ligand>
        <name>substrate</name>
    </ligand>
</feature>
<dbReference type="SUPFAM" id="SSF100950">
    <property type="entry name" value="NagB/RpiA/CoA transferase-like"/>
    <property type="match status" value="1"/>
</dbReference>
<accession>A0A9D9HPJ3</accession>
<comment type="pathway">
    <text evidence="3">Carbohydrate degradation; pentose phosphate pathway; D-ribose 5-phosphate from D-ribulose 5-phosphate (non-oxidative stage): step 1/1.</text>
</comment>
<protein>
    <recommendedName>
        <fullName evidence="3">Ribose-5-phosphate isomerase A</fullName>
        <ecNumber evidence="3">5.3.1.6</ecNumber>
    </recommendedName>
    <alternativeName>
        <fullName evidence="3">Phosphoriboisomerase A</fullName>
        <shortName evidence="3">PRI</shortName>
    </alternativeName>
</protein>
<dbReference type="InterPro" id="IPR004788">
    <property type="entry name" value="Ribose5P_isomerase_type_A"/>
</dbReference>
<comment type="subunit">
    <text evidence="3">Homodimer.</text>
</comment>
<dbReference type="HAMAP" id="MF_00170">
    <property type="entry name" value="Rib_5P_isom_A"/>
    <property type="match status" value="1"/>
</dbReference>
<dbReference type="InterPro" id="IPR020672">
    <property type="entry name" value="Ribose5P_isomerase_typA_subgr"/>
</dbReference>
<name>A0A9D9HPJ3_9SPIR</name>
<comment type="catalytic activity">
    <reaction evidence="1 3">
        <text>aldehydo-D-ribose 5-phosphate = D-ribulose 5-phosphate</text>
        <dbReference type="Rhea" id="RHEA:14657"/>
        <dbReference type="ChEBI" id="CHEBI:58121"/>
        <dbReference type="ChEBI" id="CHEBI:58273"/>
        <dbReference type="EC" id="5.3.1.6"/>
    </reaction>
</comment>
<reference evidence="4" key="2">
    <citation type="journal article" date="2021" name="PeerJ">
        <title>Extensive microbial diversity within the chicken gut microbiome revealed by metagenomics and culture.</title>
        <authorList>
            <person name="Gilroy R."/>
            <person name="Ravi A."/>
            <person name="Getino M."/>
            <person name="Pursley I."/>
            <person name="Horton D.L."/>
            <person name="Alikhan N.F."/>
            <person name="Baker D."/>
            <person name="Gharbi K."/>
            <person name="Hall N."/>
            <person name="Watson M."/>
            <person name="Adriaenssens E.M."/>
            <person name="Foster-Nyarko E."/>
            <person name="Jarju S."/>
            <person name="Secka A."/>
            <person name="Antonio M."/>
            <person name="Oren A."/>
            <person name="Chaudhuri R.R."/>
            <person name="La Ragione R."/>
            <person name="Hildebrand F."/>
            <person name="Pallen M.J."/>
        </authorList>
    </citation>
    <scope>NUCLEOTIDE SEQUENCE</scope>
    <source>
        <strain evidence="4">10532</strain>
    </source>
</reference>